<keyword evidence="4" id="KW-1185">Reference proteome</keyword>
<proteinExistence type="predicted"/>
<name>G0MB29_CAEBE</name>
<dbReference type="InParanoid" id="G0MB29"/>
<sequence length="157" mass="17638">MIRLTCRFLALLVVFNVLVVDVDATTNFTISGNLLCPHRFDYYILLVEKDSVTGDDIFNDSQSPGHTPGKSSSFKSTGTLFSDVLFGNDEYEVAVQIVHNCCDPLKPYRNLEVFVGNFKNEDVHYKKDIGSVQIHNQGEPTTAPIGKRRRPSNQKKL</sequence>
<feature type="region of interest" description="Disordered" evidence="1">
    <location>
        <begin position="134"/>
        <end position="157"/>
    </location>
</feature>
<evidence type="ECO:0000256" key="1">
    <source>
        <dbReference type="SAM" id="MobiDB-lite"/>
    </source>
</evidence>
<reference evidence="4" key="1">
    <citation type="submission" date="2011-07" db="EMBL/GenBank/DDBJ databases">
        <authorList>
            <consortium name="Caenorhabditis brenneri Sequencing and Analysis Consortium"/>
            <person name="Wilson R.K."/>
        </authorList>
    </citation>
    <scope>NUCLEOTIDE SEQUENCE [LARGE SCALE GENOMIC DNA]</scope>
    <source>
        <strain evidence="4">PB2801</strain>
    </source>
</reference>
<dbReference type="PANTHER" id="PTHR21479">
    <property type="match status" value="1"/>
</dbReference>
<feature type="chain" id="PRO_5003403712" evidence="2">
    <location>
        <begin position="25"/>
        <end position="157"/>
    </location>
</feature>
<evidence type="ECO:0000256" key="2">
    <source>
        <dbReference type="SAM" id="SignalP"/>
    </source>
</evidence>
<feature type="signal peptide" evidence="2">
    <location>
        <begin position="1"/>
        <end position="24"/>
    </location>
</feature>
<feature type="compositionally biased region" description="Basic residues" evidence="1">
    <location>
        <begin position="146"/>
        <end position="157"/>
    </location>
</feature>
<evidence type="ECO:0000313" key="3">
    <source>
        <dbReference type="EMBL" id="EGT40573.1"/>
    </source>
</evidence>
<dbReference type="Proteomes" id="UP000008068">
    <property type="component" value="Unassembled WGS sequence"/>
</dbReference>
<organism evidence="4">
    <name type="scientific">Caenorhabditis brenneri</name>
    <name type="common">Nematode worm</name>
    <dbReference type="NCBI Taxonomy" id="135651"/>
    <lineage>
        <taxon>Eukaryota</taxon>
        <taxon>Metazoa</taxon>
        <taxon>Ecdysozoa</taxon>
        <taxon>Nematoda</taxon>
        <taxon>Chromadorea</taxon>
        <taxon>Rhabditida</taxon>
        <taxon>Rhabditina</taxon>
        <taxon>Rhabditomorpha</taxon>
        <taxon>Rhabditoidea</taxon>
        <taxon>Rhabditidae</taxon>
        <taxon>Peloderinae</taxon>
        <taxon>Caenorhabditis</taxon>
    </lineage>
</organism>
<accession>G0MB29</accession>
<dbReference type="AlphaFoldDB" id="G0MB29"/>
<evidence type="ECO:0000313" key="4">
    <source>
        <dbReference type="Proteomes" id="UP000008068"/>
    </source>
</evidence>
<gene>
    <name evidence="3" type="ORF">CAEBREN_23989</name>
</gene>
<keyword evidence="2" id="KW-0732">Signal</keyword>
<dbReference type="HOGENOM" id="CLU_141211_1_0_1"/>
<protein>
    <submittedName>
        <fullName evidence="3">Uncharacterized protein</fullName>
    </submittedName>
</protein>
<dbReference type="EMBL" id="GL379788">
    <property type="protein sequence ID" value="EGT40573.1"/>
    <property type="molecule type" value="Genomic_DNA"/>
</dbReference>